<reference evidence="4" key="1">
    <citation type="submission" date="2018-05" db="EMBL/GenBank/DDBJ databases">
        <authorList>
            <person name="Lanie J.A."/>
            <person name="Ng W.-L."/>
            <person name="Kazmierczak K.M."/>
            <person name="Andrzejewski T.M."/>
            <person name="Davidsen T.M."/>
            <person name="Wayne K.J."/>
            <person name="Tettelin H."/>
            <person name="Glass J.I."/>
            <person name="Rusch D."/>
            <person name="Podicherti R."/>
            <person name="Tsui H.-C.T."/>
            <person name="Winkler M.E."/>
        </authorList>
    </citation>
    <scope>NUCLEOTIDE SEQUENCE</scope>
</reference>
<keyword evidence="1" id="KW-0560">Oxidoreductase</keyword>
<feature type="non-terminal residue" evidence="4">
    <location>
        <position position="1"/>
    </location>
</feature>
<dbReference type="Pfam" id="PF01370">
    <property type="entry name" value="Epimerase"/>
    <property type="match status" value="1"/>
</dbReference>
<dbReference type="InterPro" id="IPR036291">
    <property type="entry name" value="NAD(P)-bd_dom_sf"/>
</dbReference>
<evidence type="ECO:0000259" key="3">
    <source>
        <dbReference type="Pfam" id="PF01370"/>
    </source>
</evidence>
<dbReference type="PANTHER" id="PTHR10366">
    <property type="entry name" value="NAD DEPENDENT EPIMERASE/DEHYDRATASE"/>
    <property type="match status" value="1"/>
</dbReference>
<feature type="domain" description="NAD-dependent epimerase/dehydratase" evidence="3">
    <location>
        <begin position="6"/>
        <end position="245"/>
    </location>
</feature>
<comment type="similarity">
    <text evidence="2">Belongs to the NAD(P)-dependent epimerase/dehydratase family. Dihydroflavonol-4-reductase subfamily.</text>
</comment>
<dbReference type="GO" id="GO:0016616">
    <property type="term" value="F:oxidoreductase activity, acting on the CH-OH group of donors, NAD or NADP as acceptor"/>
    <property type="evidence" value="ECO:0007669"/>
    <property type="project" value="TreeGrafter"/>
</dbReference>
<protein>
    <recommendedName>
        <fullName evidence="3">NAD-dependent epimerase/dehydratase domain-containing protein</fullName>
    </recommendedName>
</protein>
<dbReference type="FunFam" id="3.40.50.720:FF:000085">
    <property type="entry name" value="Dihydroflavonol reductase"/>
    <property type="match status" value="1"/>
</dbReference>
<accession>A0A381X5R5</accession>
<evidence type="ECO:0000313" key="4">
    <source>
        <dbReference type="EMBL" id="SVA60095.1"/>
    </source>
</evidence>
<gene>
    <name evidence="4" type="ORF">METZ01_LOCUS112949</name>
</gene>
<dbReference type="InterPro" id="IPR050425">
    <property type="entry name" value="NAD(P)_dehydrat-like"/>
</dbReference>
<evidence type="ECO:0000256" key="1">
    <source>
        <dbReference type="ARBA" id="ARBA00023002"/>
    </source>
</evidence>
<dbReference type="AlphaFoldDB" id="A0A381X5R5"/>
<dbReference type="PANTHER" id="PTHR10366:SF564">
    <property type="entry name" value="STEROL-4-ALPHA-CARBOXYLATE 3-DEHYDROGENASE, DECARBOXYLATING"/>
    <property type="match status" value="1"/>
</dbReference>
<organism evidence="4">
    <name type="scientific">marine metagenome</name>
    <dbReference type="NCBI Taxonomy" id="408172"/>
    <lineage>
        <taxon>unclassified sequences</taxon>
        <taxon>metagenomes</taxon>
        <taxon>ecological metagenomes</taxon>
    </lineage>
</organism>
<evidence type="ECO:0000256" key="2">
    <source>
        <dbReference type="ARBA" id="ARBA00023445"/>
    </source>
</evidence>
<name>A0A381X5R5_9ZZZZ</name>
<dbReference type="InterPro" id="IPR001509">
    <property type="entry name" value="Epimerase_deHydtase"/>
</dbReference>
<sequence>VNEGLVTVTGASGFIGSHIVANLLARGRAVRATVRDSTDPNKVDHLYALPVAEGGSLEVVDMDLFDEGSVNAAIVGCTDLIHTAAAVRISAKDPQKQIVDPSVIGTQNVVSAIDAAGSVERFVHTSSTAAIRPMTWKDGGTLTTETWADDATLEGNPYGLAKVMAEKVVREWHSDGGEGKPRMVTIHPSVVFGPPLSKIHLRGSLSFLNALVQRKVPVLIPIQINIVDVRDVAEAHVRALTMGQNAGRYLTVSGDMQFSEISRTLRDEYPELKTPRFTVPYLIALVFGPLMDKRITLSWARQHLRRKLYWDATPAERELGMSWKTARESVLESVPGLLDVFIEESKEDGR</sequence>
<dbReference type="EMBL" id="UINC01014018">
    <property type="protein sequence ID" value="SVA60095.1"/>
    <property type="molecule type" value="Genomic_DNA"/>
</dbReference>
<dbReference type="Gene3D" id="3.40.50.720">
    <property type="entry name" value="NAD(P)-binding Rossmann-like Domain"/>
    <property type="match status" value="1"/>
</dbReference>
<proteinExistence type="inferred from homology"/>
<dbReference type="SUPFAM" id="SSF51735">
    <property type="entry name" value="NAD(P)-binding Rossmann-fold domains"/>
    <property type="match status" value="1"/>
</dbReference>